<protein>
    <recommendedName>
        <fullName evidence="2">Secretion system C-terminal sorting domain-containing protein</fullName>
    </recommendedName>
</protein>
<keyword evidence="4" id="KW-1185">Reference proteome</keyword>
<gene>
    <name evidence="3" type="ORF">BST83_12605</name>
</gene>
<feature type="domain" description="Secretion system C-terminal sorting" evidence="2">
    <location>
        <begin position="433"/>
        <end position="488"/>
    </location>
</feature>
<evidence type="ECO:0000256" key="1">
    <source>
        <dbReference type="ARBA" id="ARBA00022729"/>
    </source>
</evidence>
<dbReference type="Proteomes" id="UP000239522">
    <property type="component" value="Unassembled WGS sequence"/>
</dbReference>
<dbReference type="NCBIfam" id="TIGR04183">
    <property type="entry name" value="Por_Secre_tail"/>
    <property type="match status" value="1"/>
</dbReference>
<name>A0A2S7KZ67_9FLAO</name>
<dbReference type="OrthoDB" id="975384at2"/>
<accession>A0A2S7KZ67</accession>
<dbReference type="Pfam" id="PF18962">
    <property type="entry name" value="Por_Secre_tail"/>
    <property type="match status" value="1"/>
</dbReference>
<dbReference type="RefSeq" id="WP_104810098.1">
    <property type="nucleotide sequence ID" value="NZ_MQUA01000013.1"/>
</dbReference>
<evidence type="ECO:0000313" key="3">
    <source>
        <dbReference type="EMBL" id="PQB07896.1"/>
    </source>
</evidence>
<dbReference type="EMBL" id="MQUA01000013">
    <property type="protein sequence ID" value="PQB07896.1"/>
    <property type="molecule type" value="Genomic_DNA"/>
</dbReference>
<evidence type="ECO:0000259" key="2">
    <source>
        <dbReference type="Pfam" id="PF18962"/>
    </source>
</evidence>
<keyword evidence="1" id="KW-0732">Signal</keyword>
<reference evidence="3 4" key="1">
    <citation type="submission" date="2016-11" db="EMBL/GenBank/DDBJ databases">
        <title>Trade-off between light-utilization and light-protection in marine flavobacteria.</title>
        <authorList>
            <person name="Kumagai Y."/>
        </authorList>
    </citation>
    <scope>NUCLEOTIDE SEQUENCE [LARGE SCALE GENOMIC DNA]</scope>
    <source>
        <strain evidence="3 4">ATCC 700397</strain>
    </source>
</reference>
<comment type="caution">
    <text evidence="3">The sequence shown here is derived from an EMBL/GenBank/DDBJ whole genome shotgun (WGS) entry which is preliminary data.</text>
</comment>
<dbReference type="InterPro" id="IPR026444">
    <property type="entry name" value="Secre_tail"/>
</dbReference>
<sequence>MIKKYSPPTWSGAVDNNYNNPANWSSNTVPNATNDIIIPPGAAIDISGDLNVNSMSITDGASLISDGTITGLISYTRTIRTTNWYLISSPVVGQDKDAFVTASNLATGTENNVGFADYDNSTKAWSYYQSGASGTGNFVSGEGHAVKLNTAGDVVFTGAFNDADARFTLSYNTNGLNLIGNPYLASVSVKEMLEEVNIETLLSEKTVWLWDLLSESYIEKNLLNDLEIAPGQAFFVSAAQTGSFSINESMQSHSSDTFQKTTIRPEVALTLSNGELSRTASIFYIDGATTGFDNGYDSSIFGGFANKFSIFTQVVANGSGRNLGTQSLPDNNFENMIVPVGVIAEPGSALEFSARLENLPEDIKVFLEDKEENTFTRLDALNASYKITTTSIINGVGRFYLHTAKSVLSIADATLDNVSVFTVHNSLRIVGLQQGKASVKLFNLLGKQVLNSAFESNGMQDISLPRLAKGIYIVQLETVEGTLNKKIILE</sequence>
<evidence type="ECO:0000313" key="4">
    <source>
        <dbReference type="Proteomes" id="UP000239522"/>
    </source>
</evidence>
<proteinExistence type="predicted"/>
<dbReference type="AlphaFoldDB" id="A0A2S7KZ67"/>
<organism evidence="3 4">
    <name type="scientific">Polaribacter filamentus</name>
    <dbReference type="NCBI Taxonomy" id="53483"/>
    <lineage>
        <taxon>Bacteria</taxon>
        <taxon>Pseudomonadati</taxon>
        <taxon>Bacteroidota</taxon>
        <taxon>Flavobacteriia</taxon>
        <taxon>Flavobacteriales</taxon>
        <taxon>Flavobacteriaceae</taxon>
    </lineage>
</organism>